<evidence type="ECO:0000313" key="1">
    <source>
        <dbReference type="EMBL" id="RXK54491.1"/>
    </source>
</evidence>
<gene>
    <name evidence="1" type="ORF">ESB00_00905</name>
</gene>
<accession>A0A4Q1C6S4</accession>
<dbReference type="Gene3D" id="3.40.50.1400">
    <property type="match status" value="2"/>
</dbReference>
<organism evidence="1 2">
    <name type="scientific">Oleiharenicola lentus</name>
    <dbReference type="NCBI Taxonomy" id="2508720"/>
    <lineage>
        <taxon>Bacteria</taxon>
        <taxon>Pseudomonadati</taxon>
        <taxon>Verrucomicrobiota</taxon>
        <taxon>Opitutia</taxon>
        <taxon>Opitutales</taxon>
        <taxon>Opitutaceae</taxon>
        <taxon>Oleiharenicola</taxon>
    </lineage>
</organism>
<sequence length="270" mass="28510">MPAPLTFLMDNGSLAPAATLGLRALAAKLGERIGQPVSPVSLLHSSAVPAEKLEGTPAEILEPALERRLATGQTDFLVVPLFFGPSGALTDYLPKRLVHLRGKHPALNVRLAAPLFAADDDRLARILADQVRAAGASARRVALVDHGSPAKAVTDVRNELACQLAGQLGPAYTVSPASMERREGSAYDFCEPLLERLLRSPGWNAGEVIVAMQFLLPGRHAGPDGDVAEICRAAETASGGTLRTTMTGLVAEHPLLVGILADRWRATDSL</sequence>
<evidence type="ECO:0000313" key="2">
    <source>
        <dbReference type="Proteomes" id="UP000290218"/>
    </source>
</evidence>
<name>A0A4Q1C6S4_9BACT</name>
<comment type="caution">
    <text evidence="1">The sequence shown here is derived from an EMBL/GenBank/DDBJ whole genome shotgun (WGS) entry which is preliminary data.</text>
</comment>
<proteinExistence type="predicted"/>
<dbReference type="Proteomes" id="UP000290218">
    <property type="component" value="Unassembled WGS sequence"/>
</dbReference>
<dbReference type="EMBL" id="SDHX01000001">
    <property type="protein sequence ID" value="RXK54491.1"/>
    <property type="molecule type" value="Genomic_DNA"/>
</dbReference>
<protein>
    <submittedName>
        <fullName evidence="1">Cobalamin biosynthesis protein CbiX</fullName>
    </submittedName>
</protein>
<dbReference type="SUPFAM" id="SSF53800">
    <property type="entry name" value="Chelatase"/>
    <property type="match status" value="1"/>
</dbReference>
<dbReference type="RefSeq" id="WP_129045855.1">
    <property type="nucleotide sequence ID" value="NZ_SDHX01000001.1"/>
</dbReference>
<keyword evidence="2" id="KW-1185">Reference proteome</keyword>
<reference evidence="1 2" key="1">
    <citation type="submission" date="2019-01" db="EMBL/GenBank/DDBJ databases">
        <title>Lacunisphaera sp. strain TWA-58.</title>
        <authorList>
            <person name="Chen W.-M."/>
        </authorList>
    </citation>
    <scope>NUCLEOTIDE SEQUENCE [LARGE SCALE GENOMIC DNA]</scope>
    <source>
        <strain evidence="1 2">TWA-58</strain>
    </source>
</reference>
<dbReference type="OrthoDB" id="6146280at2"/>
<dbReference type="AlphaFoldDB" id="A0A4Q1C6S4"/>